<dbReference type="SUPFAM" id="SSF82171">
    <property type="entry name" value="DPP6 N-terminal domain-like"/>
    <property type="match status" value="1"/>
</dbReference>
<evidence type="ECO:0000256" key="3">
    <source>
        <dbReference type="SAM" id="SignalP"/>
    </source>
</evidence>
<organism evidence="4 5">
    <name type="scientific">Actinoplanes teichomyceticus</name>
    <dbReference type="NCBI Taxonomy" id="1867"/>
    <lineage>
        <taxon>Bacteria</taxon>
        <taxon>Bacillati</taxon>
        <taxon>Actinomycetota</taxon>
        <taxon>Actinomycetes</taxon>
        <taxon>Micromonosporales</taxon>
        <taxon>Micromonosporaceae</taxon>
        <taxon>Actinoplanes</taxon>
    </lineage>
</organism>
<evidence type="ECO:0000256" key="1">
    <source>
        <dbReference type="ARBA" id="ARBA00009820"/>
    </source>
</evidence>
<feature type="signal peptide" evidence="3">
    <location>
        <begin position="1"/>
        <end position="27"/>
    </location>
</feature>
<dbReference type="Pfam" id="PF07676">
    <property type="entry name" value="PD40"/>
    <property type="match status" value="2"/>
</dbReference>
<proteinExistence type="inferred from homology"/>
<comment type="caution">
    <text evidence="4">The sequence shown here is derived from an EMBL/GenBank/DDBJ whole genome shotgun (WGS) entry which is preliminary data.</text>
</comment>
<name>A0A561VM86_ACTTI</name>
<feature type="compositionally biased region" description="Low complexity" evidence="2">
    <location>
        <begin position="88"/>
        <end position="107"/>
    </location>
</feature>
<dbReference type="InterPro" id="IPR011042">
    <property type="entry name" value="6-blade_b-propeller_TolB-like"/>
</dbReference>
<dbReference type="InterPro" id="IPR011659">
    <property type="entry name" value="WD40"/>
</dbReference>
<dbReference type="PANTHER" id="PTHR36842">
    <property type="entry name" value="PROTEIN TOLB HOMOLOG"/>
    <property type="match status" value="1"/>
</dbReference>
<accession>A0A561VM86</accession>
<evidence type="ECO:0000256" key="2">
    <source>
        <dbReference type="SAM" id="MobiDB-lite"/>
    </source>
</evidence>
<dbReference type="Proteomes" id="UP000320239">
    <property type="component" value="Unassembled WGS sequence"/>
</dbReference>
<feature type="region of interest" description="Disordered" evidence="2">
    <location>
        <begin position="88"/>
        <end position="111"/>
    </location>
</feature>
<comment type="similarity">
    <text evidence="1">Belongs to the TolB family.</text>
</comment>
<evidence type="ECO:0000313" key="5">
    <source>
        <dbReference type="Proteomes" id="UP000320239"/>
    </source>
</evidence>
<keyword evidence="3" id="KW-0732">Signal</keyword>
<reference evidence="4 5" key="1">
    <citation type="submission" date="2019-06" db="EMBL/GenBank/DDBJ databases">
        <title>Sequencing the genomes of 1000 actinobacteria strains.</title>
        <authorList>
            <person name="Klenk H.-P."/>
        </authorList>
    </citation>
    <scope>NUCLEOTIDE SEQUENCE [LARGE SCALE GENOMIC DNA]</scope>
    <source>
        <strain evidence="4 5">DSM 43866</strain>
    </source>
</reference>
<feature type="region of interest" description="Disordered" evidence="2">
    <location>
        <begin position="21"/>
        <end position="54"/>
    </location>
</feature>
<gene>
    <name evidence="4" type="ORF">FHX34_105570</name>
</gene>
<protein>
    <submittedName>
        <fullName evidence="4">WD40 repeat protein</fullName>
    </submittedName>
</protein>
<feature type="chain" id="PRO_5021704173" evidence="3">
    <location>
        <begin position="28"/>
        <end position="422"/>
    </location>
</feature>
<evidence type="ECO:0000313" key="4">
    <source>
        <dbReference type="EMBL" id="TWG12702.1"/>
    </source>
</evidence>
<dbReference type="Gene3D" id="2.120.10.30">
    <property type="entry name" value="TolB, C-terminal domain"/>
    <property type="match status" value="2"/>
</dbReference>
<keyword evidence="5" id="KW-1185">Reference proteome</keyword>
<sequence length="422" mass="43136">MRVRRTTGLLAVAVTAAVTAGAGPAAALPDRPELISVSRTGGPGGGPSDRPAISADGRYVAFESEANDLVPDDFNVAADVFLRDRRTGTTSRVSRSAAGGEANGASGQPSLSADGRYVAFDSVASDVVAGDTNESSDVFVLDRSTGRTSRISRSGAGAQADARSVQPAISRSGRYVAFLSDATNLVPGDTNATTDVFVHDRLTEVTTRESVAGAGQADSFSVDVAISADGHYVGFSSYASNLVPGDSNGALDVFVRDRLARVTTRVDVSGSGAQTAPQTESHGVAISADGRYAVYESTASDLVPGDTNGRSDVFRRDLRAGVTTRVSVSGAGDQADGSSFAASISADGRYVAFDSDATNLTPGDPATDRDVFVRDMRAGRTTAVTAPGEGFDDRPAISADGRQVAFTSRGPGGAADVFAAAR</sequence>
<dbReference type="EMBL" id="VIWY01000005">
    <property type="protein sequence ID" value="TWG12702.1"/>
    <property type="molecule type" value="Genomic_DNA"/>
</dbReference>
<dbReference type="RefSeq" id="WP_164466006.1">
    <property type="nucleotide sequence ID" value="NZ_BOMX01000088.1"/>
</dbReference>
<dbReference type="AlphaFoldDB" id="A0A561VM86"/>